<keyword evidence="3" id="KW-1185">Reference proteome</keyword>
<dbReference type="PANTHER" id="PTHR15750">
    <property type="entry name" value="VASOHIBIN-1-LIKE ISOFORM X2"/>
    <property type="match status" value="1"/>
</dbReference>
<protein>
    <submittedName>
        <fullName evidence="2">Vasohibin 2</fullName>
    </submittedName>
</protein>
<dbReference type="Ensembl" id="ENSTMTT00000026306.1">
    <property type="protein sequence ID" value="ENSTMTP00000025395.1"/>
    <property type="gene ID" value="ENSTMTG00000018512.1"/>
</dbReference>
<accession>A0A674JVI4</accession>
<dbReference type="GeneTree" id="ENSGT00390000012703"/>
<feature type="compositionally biased region" description="Basic residues" evidence="1">
    <location>
        <begin position="10"/>
        <end position="26"/>
    </location>
</feature>
<dbReference type="InterPro" id="IPR028131">
    <property type="entry name" value="VASH1"/>
</dbReference>
<dbReference type="GO" id="GO:0045765">
    <property type="term" value="P:regulation of angiogenesis"/>
    <property type="evidence" value="ECO:0007669"/>
    <property type="project" value="InterPro"/>
</dbReference>
<feature type="region of interest" description="Disordered" evidence="1">
    <location>
        <begin position="253"/>
        <end position="289"/>
    </location>
</feature>
<evidence type="ECO:0000313" key="2">
    <source>
        <dbReference type="Ensembl" id="ENSTMTP00000025395.1"/>
    </source>
</evidence>
<dbReference type="GO" id="GO:0005737">
    <property type="term" value="C:cytoplasm"/>
    <property type="evidence" value="ECO:0007669"/>
    <property type="project" value="InterPro"/>
</dbReference>
<dbReference type="Proteomes" id="UP000472274">
    <property type="component" value="Unplaced"/>
</dbReference>
<dbReference type="AlphaFoldDB" id="A0A674JVI4"/>
<evidence type="ECO:0000313" key="3">
    <source>
        <dbReference type="Proteomes" id="UP000472274"/>
    </source>
</evidence>
<name>A0A674JVI4_9SAUR</name>
<reference evidence="2" key="2">
    <citation type="submission" date="2025-09" db="UniProtKB">
        <authorList>
            <consortium name="Ensembl"/>
        </authorList>
    </citation>
    <scope>IDENTIFICATION</scope>
</reference>
<dbReference type="PANTHER" id="PTHR15750:SF4">
    <property type="entry name" value="TUBULINYL-TYR CARBOXYPEPTIDASE 2"/>
    <property type="match status" value="1"/>
</dbReference>
<dbReference type="Pfam" id="PF14822">
    <property type="entry name" value="Vasohibin"/>
    <property type="match status" value="1"/>
</dbReference>
<feature type="region of interest" description="Disordered" evidence="1">
    <location>
        <begin position="1"/>
        <end position="43"/>
    </location>
</feature>
<feature type="compositionally biased region" description="Basic residues" evidence="1">
    <location>
        <begin position="266"/>
        <end position="275"/>
    </location>
</feature>
<evidence type="ECO:0000256" key="1">
    <source>
        <dbReference type="SAM" id="MobiDB-lite"/>
    </source>
</evidence>
<sequence length="311" mass="35641">MTGSTSNAHHCPHPKGAKGGRSRSTHARPVSTANNGGSEEEDKDGGVLFLVNKSGFPIDGQTWERMWVHVAKVHPAGREMVETIRNAAYLAKPSVPPVPNYRLSMSIPEWLQAIQNYMKMLQYLTNGQPSMERFPISFKTHFSGNYFHHVVLGIYCNGRYGSLGMSRRSDLMDKPLTYRTLTDLVFEFEDSYKKYLHSVKKVKIGLYVPHEPHSFQPIEWKQLVLNVAKMMRTDIRKELEKYARDMRMKILKPSSAHSPIKERSRGKSLSPRRRQVSPQRRVCRRDKSPAVMDKKVGDLTTLNEVGYQLRI</sequence>
<organism evidence="2 3">
    <name type="scientific">Terrapene triunguis</name>
    <name type="common">Three-toed box turtle</name>
    <dbReference type="NCBI Taxonomy" id="2587831"/>
    <lineage>
        <taxon>Eukaryota</taxon>
        <taxon>Metazoa</taxon>
        <taxon>Chordata</taxon>
        <taxon>Craniata</taxon>
        <taxon>Vertebrata</taxon>
        <taxon>Euteleostomi</taxon>
        <taxon>Archelosauria</taxon>
        <taxon>Testudinata</taxon>
        <taxon>Testudines</taxon>
        <taxon>Cryptodira</taxon>
        <taxon>Durocryptodira</taxon>
        <taxon>Testudinoidea</taxon>
        <taxon>Emydidae</taxon>
        <taxon>Terrapene</taxon>
    </lineage>
</organism>
<gene>
    <name evidence="2" type="primary">VASH2</name>
</gene>
<proteinExistence type="predicted"/>
<reference evidence="2" key="1">
    <citation type="submission" date="2025-08" db="UniProtKB">
        <authorList>
            <consortium name="Ensembl"/>
        </authorList>
    </citation>
    <scope>IDENTIFICATION</scope>
</reference>